<organism evidence="1 2">
    <name type="scientific">Piscinibacter terrae</name>
    <dbReference type="NCBI Taxonomy" id="2496871"/>
    <lineage>
        <taxon>Bacteria</taxon>
        <taxon>Pseudomonadati</taxon>
        <taxon>Pseudomonadota</taxon>
        <taxon>Betaproteobacteria</taxon>
        <taxon>Burkholderiales</taxon>
        <taxon>Sphaerotilaceae</taxon>
        <taxon>Piscinibacter</taxon>
    </lineage>
</organism>
<reference evidence="1 2" key="1">
    <citation type="submission" date="2018-08" db="EMBL/GenBank/DDBJ databases">
        <authorList>
            <person name="Khan S.A."/>
            <person name="Jeon C.O."/>
            <person name="Chun B.H."/>
            <person name="Jeong S.E."/>
        </authorList>
    </citation>
    <scope>NUCLEOTIDE SEQUENCE [LARGE SCALE GENOMIC DNA]</scope>
    <source>
        <strain evidence="1 2">S-16</strain>
    </source>
</reference>
<proteinExistence type="predicted"/>
<dbReference type="Proteomes" id="UP000267464">
    <property type="component" value="Unassembled WGS sequence"/>
</dbReference>
<evidence type="ECO:0000313" key="1">
    <source>
        <dbReference type="EMBL" id="RQP23491.1"/>
    </source>
</evidence>
<name>A0A3N7HRR8_9BURK</name>
<gene>
    <name evidence="1" type="ORF">DZC73_15155</name>
</gene>
<evidence type="ECO:0000313" key="2">
    <source>
        <dbReference type="Proteomes" id="UP000267464"/>
    </source>
</evidence>
<dbReference type="AlphaFoldDB" id="A0A3N7HRR8"/>
<dbReference type="EMBL" id="QUSW01000004">
    <property type="protein sequence ID" value="RQP23491.1"/>
    <property type="molecule type" value="Genomic_DNA"/>
</dbReference>
<dbReference type="RefSeq" id="WP_124541208.1">
    <property type="nucleotide sequence ID" value="NZ_QUSW01000004.1"/>
</dbReference>
<comment type="caution">
    <text evidence="1">The sequence shown here is derived from an EMBL/GenBank/DDBJ whole genome shotgun (WGS) entry which is preliminary data.</text>
</comment>
<protein>
    <submittedName>
        <fullName evidence="1">Uncharacterized protein</fullName>
    </submittedName>
</protein>
<reference evidence="1 2" key="2">
    <citation type="submission" date="2018-12" db="EMBL/GenBank/DDBJ databases">
        <title>Rhizobacter gummiphilus sp. nov., a rubber-degrading bacterium isolated from the soil of a botanical garden in Japan.</title>
        <authorList>
            <person name="Shunsuke S.S."/>
        </authorList>
    </citation>
    <scope>NUCLEOTIDE SEQUENCE [LARGE SCALE GENOMIC DNA]</scope>
    <source>
        <strain evidence="1 2">S-16</strain>
    </source>
</reference>
<keyword evidence="2" id="KW-1185">Reference proteome</keyword>
<accession>A0A3N7HRR8</accession>
<sequence length="181" mass="19673">MDIDASELPSHEAGKVIAKLAQAFQGKFPQWLKHSGECRSEEARNIALKCMEVEVRDDHLLSQFVADCHVVGYNYAGIDNVVARVSGLASASPVAALAVMVHMKEALGRYVQVLEILSRKCSQKPQHGYLVEQGSSAGALSEALALESMQHPDAAAIVQRAEEVCDALLKEVFHVIRVPIL</sequence>